<dbReference type="AlphaFoldDB" id="A0A327YUB9"/>
<name>A0A327YUB9_9ACTN</name>
<gene>
    <name evidence="2" type="ORF">B0I29_13514</name>
</gene>
<evidence type="ECO:0008006" key="4">
    <source>
        <dbReference type="Google" id="ProtNLM"/>
    </source>
</evidence>
<dbReference type="Gene3D" id="1.10.287.1060">
    <property type="entry name" value="ESAT-6-like"/>
    <property type="match status" value="1"/>
</dbReference>
<keyword evidence="3" id="KW-1185">Reference proteome</keyword>
<evidence type="ECO:0000313" key="3">
    <source>
        <dbReference type="Proteomes" id="UP000249341"/>
    </source>
</evidence>
<protein>
    <recommendedName>
        <fullName evidence="4">Type VII secretion system (Wss) protein ESAT-6</fullName>
    </recommendedName>
</protein>
<proteinExistence type="predicted"/>
<feature type="transmembrane region" description="Helical" evidence="1">
    <location>
        <begin position="156"/>
        <end position="189"/>
    </location>
</feature>
<sequence>MDDPTFLLQPPGETSENVARVVMNPGDAFNYISPAAWINSAIESLTGTDVIGYFTDWVGGDWAAIYRFGDALHSLADCMQQIGVNIQQGMESLDADWDGNANDSAYNYFTSFAAATSGQQYALNEAGKEYHKAASGAHQVSNALGNILQALVDKAILAGVVAAGSAAFTATGVGAAAGIGGYAAVALIVKDMLNLLNKASLIINTALTTIFGTFGLAMDIAYQGGTPLDVPLPAAPYIPPGA</sequence>
<dbReference type="RefSeq" id="WP_146617115.1">
    <property type="nucleotide sequence ID" value="NZ_JACHWI010000001.1"/>
</dbReference>
<keyword evidence="1" id="KW-0812">Transmembrane</keyword>
<keyword evidence="1" id="KW-1133">Transmembrane helix</keyword>
<accession>A0A327YUB9</accession>
<organism evidence="2 3">
    <name type="scientific">Actinoplanes lutulentus</name>
    <dbReference type="NCBI Taxonomy" id="1287878"/>
    <lineage>
        <taxon>Bacteria</taxon>
        <taxon>Bacillati</taxon>
        <taxon>Actinomycetota</taxon>
        <taxon>Actinomycetes</taxon>
        <taxon>Micromonosporales</taxon>
        <taxon>Micromonosporaceae</taxon>
        <taxon>Actinoplanes</taxon>
    </lineage>
</organism>
<evidence type="ECO:0000313" key="2">
    <source>
        <dbReference type="EMBL" id="RAK24808.1"/>
    </source>
</evidence>
<dbReference type="EMBL" id="QLMJ01000035">
    <property type="protein sequence ID" value="RAK24808.1"/>
    <property type="molecule type" value="Genomic_DNA"/>
</dbReference>
<dbReference type="InterPro" id="IPR036689">
    <property type="entry name" value="ESAT-6-like_sf"/>
</dbReference>
<keyword evidence="1" id="KW-0472">Membrane</keyword>
<dbReference type="Proteomes" id="UP000249341">
    <property type="component" value="Unassembled WGS sequence"/>
</dbReference>
<reference evidence="2 3" key="1">
    <citation type="submission" date="2018-06" db="EMBL/GenBank/DDBJ databases">
        <title>Genomic Encyclopedia of Type Strains, Phase III (KMG-III): the genomes of soil and plant-associated and newly described type strains.</title>
        <authorList>
            <person name="Whitman W."/>
        </authorList>
    </citation>
    <scope>NUCLEOTIDE SEQUENCE [LARGE SCALE GENOMIC DNA]</scope>
    <source>
        <strain evidence="2 3">CGMCC 4.7090</strain>
    </source>
</reference>
<dbReference type="OrthoDB" id="3692598at2"/>
<comment type="caution">
    <text evidence="2">The sequence shown here is derived from an EMBL/GenBank/DDBJ whole genome shotgun (WGS) entry which is preliminary data.</text>
</comment>
<dbReference type="SUPFAM" id="SSF140453">
    <property type="entry name" value="EsxAB dimer-like"/>
    <property type="match status" value="1"/>
</dbReference>
<evidence type="ECO:0000256" key="1">
    <source>
        <dbReference type="SAM" id="Phobius"/>
    </source>
</evidence>
<feature type="transmembrane region" description="Helical" evidence="1">
    <location>
        <begin position="201"/>
        <end position="222"/>
    </location>
</feature>